<sequence length="172" mass="19886">METSKDVGETSEKCVIEYTKRKQSSILVMFGANKKKHTEKYDCDGCNGEEKVDAEQEKIQSANLQKNLEALRIAEACSMWQDRWIIDYRWLEFNKELARVYCKVCKQHPNRFKNVFGTLGSTNIRASAWLDHGRSKVHRDIYRDQIEAEKTSIQEVNSTIHGSKRRGVVGLV</sequence>
<protein>
    <submittedName>
        <fullName evidence="1">Uncharacterized protein</fullName>
    </submittedName>
</protein>
<name>A0ACC2EVF2_DIPCM</name>
<accession>A0ACC2EVF2</accession>
<dbReference type="Proteomes" id="UP001162992">
    <property type="component" value="Chromosome 1"/>
</dbReference>
<evidence type="ECO:0000313" key="2">
    <source>
        <dbReference type="Proteomes" id="UP001162992"/>
    </source>
</evidence>
<evidence type="ECO:0000313" key="1">
    <source>
        <dbReference type="EMBL" id="KAJ7570469.1"/>
    </source>
</evidence>
<comment type="caution">
    <text evidence="1">The sequence shown here is derived from an EMBL/GenBank/DDBJ whole genome shotgun (WGS) entry which is preliminary data.</text>
</comment>
<reference evidence="2" key="1">
    <citation type="journal article" date="2024" name="Proc. Natl. Acad. Sci. U.S.A.">
        <title>Extraordinary preservation of gene collinearity over three hundred million years revealed in homosporous lycophytes.</title>
        <authorList>
            <person name="Li C."/>
            <person name="Wickell D."/>
            <person name="Kuo L.Y."/>
            <person name="Chen X."/>
            <person name="Nie B."/>
            <person name="Liao X."/>
            <person name="Peng D."/>
            <person name="Ji J."/>
            <person name="Jenkins J."/>
            <person name="Williams M."/>
            <person name="Shu S."/>
            <person name="Plott C."/>
            <person name="Barry K."/>
            <person name="Rajasekar S."/>
            <person name="Grimwood J."/>
            <person name="Han X."/>
            <person name="Sun S."/>
            <person name="Hou Z."/>
            <person name="He W."/>
            <person name="Dai G."/>
            <person name="Sun C."/>
            <person name="Schmutz J."/>
            <person name="Leebens-Mack J.H."/>
            <person name="Li F.W."/>
            <person name="Wang L."/>
        </authorList>
    </citation>
    <scope>NUCLEOTIDE SEQUENCE [LARGE SCALE GENOMIC DNA]</scope>
    <source>
        <strain evidence="2">cv. PW_Plant_1</strain>
    </source>
</reference>
<proteinExistence type="predicted"/>
<organism evidence="1 2">
    <name type="scientific">Diphasiastrum complanatum</name>
    <name type="common">Issler's clubmoss</name>
    <name type="synonym">Lycopodium complanatum</name>
    <dbReference type="NCBI Taxonomy" id="34168"/>
    <lineage>
        <taxon>Eukaryota</taxon>
        <taxon>Viridiplantae</taxon>
        <taxon>Streptophyta</taxon>
        <taxon>Embryophyta</taxon>
        <taxon>Tracheophyta</taxon>
        <taxon>Lycopodiopsida</taxon>
        <taxon>Lycopodiales</taxon>
        <taxon>Lycopodiaceae</taxon>
        <taxon>Lycopodioideae</taxon>
        <taxon>Diphasiastrum</taxon>
    </lineage>
</organism>
<gene>
    <name evidence="1" type="ORF">O6H91_01G121000</name>
</gene>
<dbReference type="EMBL" id="CM055092">
    <property type="protein sequence ID" value="KAJ7570469.1"/>
    <property type="molecule type" value="Genomic_DNA"/>
</dbReference>
<keyword evidence="2" id="KW-1185">Reference proteome</keyword>